<accession>A0A6J5RIC8</accession>
<dbReference type="EMBL" id="LR797252">
    <property type="protein sequence ID" value="CAB4197113.1"/>
    <property type="molecule type" value="Genomic_DNA"/>
</dbReference>
<sequence>MALKLVNQTGNPLGQFDGLDTEVLTLKGGEVVTFTSVVATQATDHGALDVFDGYVAPDKRTVVTKTLTSASRPLMLADDGVSGYGTLFGTVVGGAVGQVAYGPNSTVAAVDLLGPHTATGSGKVTCWYQPGVYAVSLDAVDTAATGLVATNGALVSGKALTYTSAGLLTPVGAGAAVGSAPVVGTFIEFETKGSLVTTSNSMVGALNPPDGTWTAGTRAFSYALFYFNPPLA</sequence>
<evidence type="ECO:0000313" key="1">
    <source>
        <dbReference type="EMBL" id="CAB4197113.1"/>
    </source>
</evidence>
<gene>
    <name evidence="1" type="ORF">UFOVP1290_633</name>
</gene>
<protein>
    <submittedName>
        <fullName evidence="1">Uncharacterized protein</fullName>
    </submittedName>
</protein>
<organism evidence="1">
    <name type="scientific">uncultured Caudovirales phage</name>
    <dbReference type="NCBI Taxonomy" id="2100421"/>
    <lineage>
        <taxon>Viruses</taxon>
        <taxon>Duplodnaviria</taxon>
        <taxon>Heunggongvirae</taxon>
        <taxon>Uroviricota</taxon>
        <taxon>Caudoviricetes</taxon>
        <taxon>Peduoviridae</taxon>
        <taxon>Maltschvirus</taxon>
        <taxon>Maltschvirus maltsch</taxon>
    </lineage>
</organism>
<proteinExistence type="predicted"/>
<name>A0A6J5RIC8_9CAUD</name>
<reference evidence="1" key="1">
    <citation type="submission" date="2020-05" db="EMBL/GenBank/DDBJ databases">
        <authorList>
            <person name="Chiriac C."/>
            <person name="Salcher M."/>
            <person name="Ghai R."/>
            <person name="Kavagutti S V."/>
        </authorList>
    </citation>
    <scope>NUCLEOTIDE SEQUENCE</scope>
</reference>